<dbReference type="Proteomes" id="UP000333828">
    <property type="component" value="Unassembled WGS sequence"/>
</dbReference>
<dbReference type="InterPro" id="IPR018764">
    <property type="entry name" value="RskA_C"/>
</dbReference>
<evidence type="ECO:0000259" key="3">
    <source>
        <dbReference type="Pfam" id="PF10099"/>
    </source>
</evidence>
<proteinExistence type="predicted"/>
<feature type="region of interest" description="Disordered" evidence="1">
    <location>
        <begin position="209"/>
        <end position="232"/>
    </location>
</feature>
<feature type="transmembrane region" description="Helical" evidence="2">
    <location>
        <begin position="91"/>
        <end position="112"/>
    </location>
</feature>
<dbReference type="PANTHER" id="PTHR37461">
    <property type="entry name" value="ANTI-SIGMA-K FACTOR RSKA"/>
    <property type="match status" value="1"/>
</dbReference>
<reference evidence="4 5" key="1">
    <citation type="submission" date="2019-08" db="EMBL/GenBank/DDBJ databases">
        <authorList>
            <person name="Peeters C."/>
        </authorList>
    </citation>
    <scope>NUCLEOTIDE SEQUENCE [LARGE SCALE GENOMIC DNA]</scope>
    <source>
        <strain evidence="4 5">LMG 31115</strain>
    </source>
</reference>
<gene>
    <name evidence="4" type="ORF">PIN31115_03835</name>
</gene>
<dbReference type="GO" id="GO:0016989">
    <property type="term" value="F:sigma factor antagonist activity"/>
    <property type="evidence" value="ECO:0007669"/>
    <property type="project" value="TreeGrafter"/>
</dbReference>
<organism evidence="4 5">
    <name type="scientific">Pandoraea iniqua</name>
    <dbReference type="NCBI Taxonomy" id="2508288"/>
    <lineage>
        <taxon>Bacteria</taxon>
        <taxon>Pseudomonadati</taxon>
        <taxon>Pseudomonadota</taxon>
        <taxon>Betaproteobacteria</taxon>
        <taxon>Burkholderiales</taxon>
        <taxon>Burkholderiaceae</taxon>
        <taxon>Pandoraea</taxon>
    </lineage>
</organism>
<name>A0A5E4XF52_9BURK</name>
<evidence type="ECO:0000313" key="5">
    <source>
        <dbReference type="Proteomes" id="UP000333828"/>
    </source>
</evidence>
<dbReference type="GO" id="GO:0005886">
    <property type="term" value="C:plasma membrane"/>
    <property type="evidence" value="ECO:0007669"/>
    <property type="project" value="InterPro"/>
</dbReference>
<dbReference type="AlphaFoldDB" id="A0A5E4XF52"/>
<dbReference type="RefSeq" id="WP_150685395.1">
    <property type="nucleotide sequence ID" value="NZ_CABPSF010000003.1"/>
</dbReference>
<dbReference type="GO" id="GO:0006417">
    <property type="term" value="P:regulation of translation"/>
    <property type="evidence" value="ECO:0007669"/>
    <property type="project" value="TreeGrafter"/>
</dbReference>
<accession>A0A5E4XF52</accession>
<dbReference type="InterPro" id="IPR051474">
    <property type="entry name" value="Anti-sigma-K/W_factor"/>
</dbReference>
<sequence length="232" mass="25558">MTPEELNALDDLAGEYVVGTLPWAQRQAVQTRLRSEPVLAAKVAEWEARLQPLADTVAPLAPSKQLWPRIRKSTSVTDVEGWRRWWNDVRFWRTSALAVSFATVVLAVVLGVQLRAPAPVPQFVVVLMSPQDKTPAWLVQVGANRKLRLIPLKSQEVQPAKALQFWTKADGWSAPMSLGLVQAGESLEISLDRLPPMQPNQLFEITLEPPNGSPIGRPTGPILSIGRAVPTT</sequence>
<keyword evidence="2" id="KW-1133">Transmembrane helix</keyword>
<evidence type="ECO:0000313" key="4">
    <source>
        <dbReference type="EMBL" id="VVE35009.1"/>
    </source>
</evidence>
<keyword evidence="2" id="KW-0812">Transmembrane</keyword>
<dbReference type="Pfam" id="PF10099">
    <property type="entry name" value="RskA_C"/>
    <property type="match status" value="1"/>
</dbReference>
<dbReference type="PANTHER" id="PTHR37461:SF1">
    <property type="entry name" value="ANTI-SIGMA-K FACTOR RSKA"/>
    <property type="match status" value="1"/>
</dbReference>
<keyword evidence="2" id="KW-0472">Membrane</keyword>
<protein>
    <submittedName>
        <fullName evidence="4">RNA polymerase subunit sigma-70</fullName>
    </submittedName>
</protein>
<keyword evidence="5" id="KW-1185">Reference proteome</keyword>
<evidence type="ECO:0000256" key="2">
    <source>
        <dbReference type="SAM" id="Phobius"/>
    </source>
</evidence>
<feature type="domain" description="Anti-sigma K factor RskA C-terminal" evidence="3">
    <location>
        <begin position="99"/>
        <end position="222"/>
    </location>
</feature>
<evidence type="ECO:0000256" key="1">
    <source>
        <dbReference type="SAM" id="MobiDB-lite"/>
    </source>
</evidence>
<dbReference type="EMBL" id="CABPSI010000004">
    <property type="protein sequence ID" value="VVE35009.1"/>
    <property type="molecule type" value="Genomic_DNA"/>
</dbReference>